<dbReference type="OrthoDB" id="9790435at2"/>
<protein>
    <submittedName>
        <fullName evidence="3">Chemotaxis protein CheX</fullName>
    </submittedName>
</protein>
<accession>A0A1M6FLW1</accession>
<evidence type="ECO:0000256" key="1">
    <source>
        <dbReference type="ARBA" id="ARBA00022500"/>
    </source>
</evidence>
<dbReference type="InterPro" id="IPR038756">
    <property type="entry name" value="CheX-like"/>
</dbReference>
<reference evidence="3 4" key="1">
    <citation type="submission" date="2016-11" db="EMBL/GenBank/DDBJ databases">
        <authorList>
            <person name="Jaros S."/>
            <person name="Januszkiewicz K."/>
            <person name="Wedrychowicz H."/>
        </authorList>
    </citation>
    <scope>NUCLEOTIDE SEQUENCE [LARGE SCALE GENOMIC DNA]</scope>
    <source>
        <strain evidence="3 4">DSM 5091</strain>
    </source>
</reference>
<dbReference type="PANTHER" id="PTHR39452:SF1">
    <property type="entry name" value="CHEY-P PHOSPHATASE CHEX"/>
    <property type="match status" value="1"/>
</dbReference>
<dbReference type="GO" id="GO:0006935">
    <property type="term" value="P:chemotaxis"/>
    <property type="evidence" value="ECO:0007669"/>
    <property type="project" value="UniProtKB-KW"/>
</dbReference>
<dbReference type="CDD" id="cd17906">
    <property type="entry name" value="CheX"/>
    <property type="match status" value="1"/>
</dbReference>
<evidence type="ECO:0000259" key="2">
    <source>
        <dbReference type="Pfam" id="PF13690"/>
    </source>
</evidence>
<evidence type="ECO:0000313" key="4">
    <source>
        <dbReference type="Proteomes" id="UP000184171"/>
    </source>
</evidence>
<organism evidence="3 4">
    <name type="scientific">Malonomonas rubra DSM 5091</name>
    <dbReference type="NCBI Taxonomy" id="1122189"/>
    <lineage>
        <taxon>Bacteria</taxon>
        <taxon>Pseudomonadati</taxon>
        <taxon>Thermodesulfobacteriota</taxon>
        <taxon>Desulfuromonadia</taxon>
        <taxon>Desulfuromonadales</taxon>
        <taxon>Geopsychrobacteraceae</taxon>
        <taxon>Malonomonas</taxon>
    </lineage>
</organism>
<dbReference type="InterPro" id="IPR028976">
    <property type="entry name" value="CheC-like_sf"/>
</dbReference>
<dbReference type="InterPro" id="IPR028051">
    <property type="entry name" value="CheX-like_dom"/>
</dbReference>
<feature type="domain" description="Chemotaxis phosphatase CheX-like" evidence="2">
    <location>
        <begin position="40"/>
        <end position="136"/>
    </location>
</feature>
<dbReference type="STRING" id="1122189.SAMN02745165_01336"/>
<sequence length="152" mass="16690">MDIAKYLIESTEEVFNTMIFMEVSTEGCMSEGKESIFSHFSAMIGLSGDLMAMISIHCDAYIAMDIAGAMLCTEFDDVDDDVKDAMGEVANMLAGGMKSRLLDDNIDTTLAIPTTVMGKGYSISSPKRGNRVVVPFDLTQGRFFVDMKYSMQ</sequence>
<evidence type="ECO:0000313" key="3">
    <source>
        <dbReference type="EMBL" id="SHI98642.1"/>
    </source>
</evidence>
<name>A0A1M6FLW1_MALRU</name>
<dbReference type="Pfam" id="PF13690">
    <property type="entry name" value="CheX"/>
    <property type="match status" value="1"/>
</dbReference>
<proteinExistence type="predicted"/>
<dbReference type="Proteomes" id="UP000184171">
    <property type="component" value="Unassembled WGS sequence"/>
</dbReference>
<gene>
    <name evidence="3" type="ORF">SAMN02745165_01336</name>
</gene>
<dbReference type="AlphaFoldDB" id="A0A1M6FLW1"/>
<dbReference type="EMBL" id="FQZT01000003">
    <property type="protein sequence ID" value="SHI98642.1"/>
    <property type="molecule type" value="Genomic_DNA"/>
</dbReference>
<keyword evidence="1" id="KW-0145">Chemotaxis</keyword>
<keyword evidence="4" id="KW-1185">Reference proteome</keyword>
<dbReference type="PANTHER" id="PTHR39452">
    <property type="entry name" value="CHEY-P PHOSPHATASE CHEX"/>
    <property type="match status" value="1"/>
</dbReference>
<dbReference type="SUPFAM" id="SSF103039">
    <property type="entry name" value="CheC-like"/>
    <property type="match status" value="1"/>
</dbReference>
<dbReference type="RefSeq" id="WP_072907011.1">
    <property type="nucleotide sequence ID" value="NZ_FQZT01000003.1"/>
</dbReference>
<dbReference type="Gene3D" id="3.40.1550.10">
    <property type="entry name" value="CheC-like"/>
    <property type="match status" value="1"/>
</dbReference>